<reference evidence="1 2" key="1">
    <citation type="submission" date="2018-03" db="EMBL/GenBank/DDBJ databases">
        <title>Genomic Encyclopedia of Archaeal and Bacterial Type Strains, Phase II (KMG-II): from individual species to whole genera.</title>
        <authorList>
            <person name="Goeker M."/>
        </authorList>
    </citation>
    <scope>NUCLEOTIDE SEQUENCE [LARGE SCALE GENOMIC DNA]</scope>
    <source>
        <strain evidence="1 2">DSM 45348</strain>
    </source>
</reference>
<evidence type="ECO:0000313" key="1">
    <source>
        <dbReference type="EMBL" id="PRY20145.1"/>
    </source>
</evidence>
<comment type="caution">
    <text evidence="1">The sequence shown here is derived from an EMBL/GenBank/DDBJ whole genome shotgun (WGS) entry which is preliminary data.</text>
</comment>
<protein>
    <recommendedName>
        <fullName evidence="3">DUF1508 domain-containing protein</fullName>
    </recommendedName>
</protein>
<keyword evidence="2" id="KW-1185">Reference proteome</keyword>
<evidence type="ECO:0008006" key="3">
    <source>
        <dbReference type="Google" id="ProtNLM"/>
    </source>
</evidence>
<dbReference type="Proteomes" id="UP000239209">
    <property type="component" value="Unassembled WGS sequence"/>
</dbReference>
<sequence>MIRFEARQDGSGRWRLVSRTRAGADVLAHEAGTPDLLPWRQAVEWLRRGGGEVEVVGTPVEHFHWVLHAADGTVVAESPAVHRDPAVCRIAFTNAERAARTVFGGLREPQASGGRLTRHPARLS</sequence>
<gene>
    <name evidence="1" type="ORF">CLV70_12526</name>
</gene>
<evidence type="ECO:0000313" key="2">
    <source>
        <dbReference type="Proteomes" id="UP000239209"/>
    </source>
</evidence>
<accession>A0A2T0RG57</accession>
<dbReference type="AlphaFoldDB" id="A0A2T0RG57"/>
<dbReference type="EMBL" id="PVZG01000025">
    <property type="protein sequence ID" value="PRY20145.1"/>
    <property type="molecule type" value="Genomic_DNA"/>
</dbReference>
<dbReference type="OrthoDB" id="9949894at2"/>
<dbReference type="RefSeq" id="WP_106130690.1">
    <property type="nucleotide sequence ID" value="NZ_PVZG01000025.1"/>
</dbReference>
<organism evidence="1 2">
    <name type="scientific">Pseudosporangium ferrugineum</name>
    <dbReference type="NCBI Taxonomy" id="439699"/>
    <lineage>
        <taxon>Bacteria</taxon>
        <taxon>Bacillati</taxon>
        <taxon>Actinomycetota</taxon>
        <taxon>Actinomycetes</taxon>
        <taxon>Micromonosporales</taxon>
        <taxon>Micromonosporaceae</taxon>
        <taxon>Pseudosporangium</taxon>
    </lineage>
</organism>
<proteinExistence type="predicted"/>
<name>A0A2T0RG57_9ACTN</name>